<dbReference type="PANTHER" id="PTHR35519">
    <property type="entry name" value="MEMBRANE PROTEINS"/>
    <property type="match status" value="1"/>
</dbReference>
<dbReference type="Proteomes" id="UP000767446">
    <property type="component" value="Unassembled WGS sequence"/>
</dbReference>
<dbReference type="Pfam" id="PF13430">
    <property type="entry name" value="DUF4112"/>
    <property type="match status" value="1"/>
</dbReference>
<dbReference type="InterPro" id="IPR025187">
    <property type="entry name" value="DUF4112"/>
</dbReference>
<comment type="caution">
    <text evidence="2">The sequence shown here is derived from an EMBL/GenBank/DDBJ whole genome shotgun (WGS) entry which is preliminary data.</text>
</comment>
<proteinExistence type="predicted"/>
<dbReference type="AlphaFoldDB" id="A0A941GRX1"/>
<dbReference type="EMBL" id="JADQBC010000084">
    <property type="protein sequence ID" value="MBR8828724.1"/>
    <property type="molecule type" value="Genomic_DNA"/>
</dbReference>
<feature type="transmembrane region" description="Helical" evidence="1">
    <location>
        <begin position="133"/>
        <end position="162"/>
    </location>
</feature>
<gene>
    <name evidence="2" type="ORF">DSM107014_12630</name>
</gene>
<reference evidence="2" key="1">
    <citation type="submission" date="2021-02" db="EMBL/GenBank/DDBJ databases">
        <title>Metagenome analyses of Stigonema ocellatum DSM 106950, Chlorogloea purpurea SAG 13.99 and Gomphosphaeria aponina DSM 107014.</title>
        <authorList>
            <person name="Marter P."/>
            <person name="Huang S."/>
        </authorList>
    </citation>
    <scope>NUCLEOTIDE SEQUENCE</scope>
    <source>
        <strain evidence="2">JP213</strain>
    </source>
</reference>
<accession>A0A941GRX1</accession>
<evidence type="ECO:0000313" key="3">
    <source>
        <dbReference type="Proteomes" id="UP000767446"/>
    </source>
</evidence>
<keyword evidence="1" id="KW-0472">Membrane</keyword>
<organism evidence="2 3">
    <name type="scientific">Gomphosphaeria aponina SAG 52.96 = DSM 107014</name>
    <dbReference type="NCBI Taxonomy" id="1521640"/>
    <lineage>
        <taxon>Bacteria</taxon>
        <taxon>Bacillati</taxon>
        <taxon>Cyanobacteriota</taxon>
        <taxon>Cyanophyceae</taxon>
        <taxon>Oscillatoriophycideae</taxon>
        <taxon>Chroococcales</taxon>
        <taxon>Gomphosphaeriaceae</taxon>
        <taxon>Gomphosphaeria</taxon>
    </lineage>
</organism>
<keyword evidence="1" id="KW-1133">Transmembrane helix</keyword>
<protein>
    <submittedName>
        <fullName evidence="2">DUF4112 domain-containing protein</fullName>
    </submittedName>
</protein>
<dbReference type="PANTHER" id="PTHR35519:SF2">
    <property type="entry name" value="PH DOMAIN PROTEIN"/>
    <property type="match status" value="1"/>
</dbReference>
<evidence type="ECO:0000313" key="2">
    <source>
        <dbReference type="EMBL" id="MBR8828724.1"/>
    </source>
</evidence>
<feature type="transmembrane region" description="Helical" evidence="1">
    <location>
        <begin position="81"/>
        <end position="101"/>
    </location>
</feature>
<name>A0A941GRX1_9CHRO</name>
<evidence type="ECO:0000256" key="1">
    <source>
        <dbReference type="SAM" id="Phobius"/>
    </source>
</evidence>
<sequence>MNEEAIKKKSLEKNSKESQVEKLRSLTNLLDNAIAIPGTRYRLGIDPLLGLFPAAGDYITAGLSAYIVVEAAKIGVPKKTLFRMVLNIVFDALAGTVPLLGDLFDATWKANVKNMALLDSYLDSTVMREKADWWFIALLLGGLLLVVISVSVVSLSILAFLFRAING</sequence>
<keyword evidence="1" id="KW-0812">Transmembrane</keyword>